<sequence length="147" mass="16738">MIMVKELFVYGTLMQDTDSAMARFLHARATSRGIAYLPGRLYDLGSYPGAVFDLNESGTITGQIYSLRDPEAIFPILDEYEGVSEHPAEPEEYIRELVPASLDGETVPCWIYRYNFDTTPLPLIPSGNYLTYYAKKLTHRQFIEKGR</sequence>
<dbReference type="AlphaFoldDB" id="A0A2D0NGS5"/>
<dbReference type="RefSeq" id="WP_099149035.1">
    <property type="nucleotide sequence ID" value="NZ_PDUD01000009.1"/>
</dbReference>
<dbReference type="OrthoDB" id="482277at2"/>
<accession>A0A2D0NGS5</accession>
<gene>
    <name evidence="2" type="ORF">CRP01_05655</name>
</gene>
<organism evidence="2 3">
    <name type="scientific">Flavilitoribacter nigricans (strain ATCC 23147 / DSM 23189 / NBRC 102662 / NCIMB 1420 / SS-2)</name>
    <name type="common">Lewinella nigricans</name>
    <dbReference type="NCBI Taxonomy" id="1122177"/>
    <lineage>
        <taxon>Bacteria</taxon>
        <taxon>Pseudomonadati</taxon>
        <taxon>Bacteroidota</taxon>
        <taxon>Saprospiria</taxon>
        <taxon>Saprospirales</taxon>
        <taxon>Lewinellaceae</taxon>
        <taxon>Flavilitoribacter</taxon>
    </lineage>
</organism>
<reference evidence="2 3" key="1">
    <citation type="submission" date="2017-10" db="EMBL/GenBank/DDBJ databases">
        <title>The draft genome sequence of Lewinella nigricans NBRC 102662.</title>
        <authorList>
            <person name="Wang K."/>
        </authorList>
    </citation>
    <scope>NUCLEOTIDE SEQUENCE [LARGE SCALE GENOMIC DNA]</scope>
    <source>
        <strain evidence="2 3">NBRC 102662</strain>
    </source>
</reference>
<dbReference type="SUPFAM" id="SSF110857">
    <property type="entry name" value="Gamma-glutamyl cyclotransferase-like"/>
    <property type="match status" value="1"/>
</dbReference>
<protein>
    <submittedName>
        <fullName evidence="2">Gamma-glutamylcyclotransferase</fullName>
    </submittedName>
</protein>
<dbReference type="InterPro" id="IPR009288">
    <property type="entry name" value="AIG2-like_dom"/>
</dbReference>
<feature type="domain" description="Gamma-glutamylcyclotransferase AIG2-like" evidence="1">
    <location>
        <begin position="7"/>
        <end position="130"/>
    </location>
</feature>
<evidence type="ECO:0000313" key="3">
    <source>
        <dbReference type="Proteomes" id="UP000223913"/>
    </source>
</evidence>
<evidence type="ECO:0000313" key="2">
    <source>
        <dbReference type="EMBL" id="PHN07586.1"/>
    </source>
</evidence>
<name>A0A2D0NGS5_FLAN2</name>
<dbReference type="InterPro" id="IPR036568">
    <property type="entry name" value="GGCT-like_sf"/>
</dbReference>
<dbReference type="Gene3D" id="3.10.490.10">
    <property type="entry name" value="Gamma-glutamyl cyclotransferase-like"/>
    <property type="match status" value="1"/>
</dbReference>
<comment type="caution">
    <text evidence="2">The sequence shown here is derived from an EMBL/GenBank/DDBJ whole genome shotgun (WGS) entry which is preliminary data.</text>
</comment>
<proteinExistence type="predicted"/>
<keyword evidence="2" id="KW-0808">Transferase</keyword>
<evidence type="ECO:0000259" key="1">
    <source>
        <dbReference type="Pfam" id="PF06094"/>
    </source>
</evidence>
<dbReference type="EMBL" id="PDUD01000009">
    <property type="protein sequence ID" value="PHN07586.1"/>
    <property type="molecule type" value="Genomic_DNA"/>
</dbReference>
<dbReference type="Pfam" id="PF06094">
    <property type="entry name" value="GGACT"/>
    <property type="match status" value="1"/>
</dbReference>
<dbReference type="Proteomes" id="UP000223913">
    <property type="component" value="Unassembled WGS sequence"/>
</dbReference>
<dbReference type="CDD" id="cd06661">
    <property type="entry name" value="GGCT_like"/>
    <property type="match status" value="1"/>
</dbReference>
<keyword evidence="3" id="KW-1185">Reference proteome</keyword>
<dbReference type="GO" id="GO:0016740">
    <property type="term" value="F:transferase activity"/>
    <property type="evidence" value="ECO:0007669"/>
    <property type="project" value="UniProtKB-KW"/>
</dbReference>
<dbReference type="InterPro" id="IPR013024">
    <property type="entry name" value="GGCT-like"/>
</dbReference>